<dbReference type="OrthoDB" id="9808744at2"/>
<name>A0A0M4SNF9_9FUSO</name>
<dbReference type="AlphaFoldDB" id="A0A0M4SNF9"/>
<dbReference type="GO" id="GO:0006402">
    <property type="term" value="P:mRNA catabolic process"/>
    <property type="evidence" value="ECO:0007669"/>
    <property type="project" value="TreeGrafter"/>
</dbReference>
<dbReference type="EC" id="3.1.-.-" evidence="1"/>
<dbReference type="GO" id="GO:0016787">
    <property type="term" value="F:hydrolase activity"/>
    <property type="evidence" value="ECO:0007669"/>
    <property type="project" value="UniProtKB-KW"/>
</dbReference>
<reference evidence="2 3" key="1">
    <citation type="submission" date="2015-09" db="EMBL/GenBank/DDBJ databases">
        <authorList>
            <person name="Jackson K.R."/>
            <person name="Lunt B.L."/>
            <person name="Fisher J.N.B."/>
            <person name="Gardner A.V."/>
            <person name="Bailey M.E."/>
            <person name="Deus L.M."/>
            <person name="Earl A.S."/>
            <person name="Gibby P.D."/>
            <person name="Hartmann K.A."/>
            <person name="Liu J.E."/>
            <person name="Manci A.M."/>
            <person name="Nielsen D.A."/>
            <person name="Solomon M.B."/>
            <person name="Breakwell D.P."/>
            <person name="Burnett S.H."/>
            <person name="Grose J.H."/>
        </authorList>
    </citation>
    <scope>NUCLEOTIDE SEQUENCE [LARGE SCALE GENOMIC DNA]</scope>
    <source>
        <strain evidence="2 3">KCOM 1279</strain>
    </source>
</reference>
<protein>
    <recommendedName>
        <fullName evidence="1">mRNA interferase</fullName>
        <ecNumber evidence="1">3.1.-.-</ecNumber>
    </recommendedName>
</protein>
<comment type="function">
    <text evidence="1">Toxic component of a type II toxin-antitoxin (TA) system.</text>
</comment>
<dbReference type="PANTHER" id="PTHR33988">
    <property type="entry name" value="ENDORIBONUCLEASE MAZF-RELATED"/>
    <property type="match status" value="1"/>
</dbReference>
<dbReference type="InterPro" id="IPR011067">
    <property type="entry name" value="Plasmid_toxin/cell-grow_inhib"/>
</dbReference>
<dbReference type="EMBL" id="CP012713">
    <property type="protein sequence ID" value="ALF17015.1"/>
    <property type="molecule type" value="Genomic_DNA"/>
</dbReference>
<dbReference type="PANTHER" id="PTHR33988:SF3">
    <property type="entry name" value="ENDORIBONUCLEASE TOXIN CHPB-RELATED"/>
    <property type="match status" value="1"/>
</dbReference>
<evidence type="ECO:0000313" key="3">
    <source>
        <dbReference type="Proteomes" id="UP000063147"/>
    </source>
</evidence>
<gene>
    <name evidence="2" type="ORF">RN98_02010</name>
</gene>
<accession>A0A0M4SNF9</accession>
<dbReference type="Proteomes" id="UP000063147">
    <property type="component" value="Chromosome"/>
</dbReference>
<evidence type="ECO:0000313" key="2">
    <source>
        <dbReference type="EMBL" id="ALF17015.1"/>
    </source>
</evidence>
<keyword evidence="1" id="KW-0255">Endonuclease</keyword>
<keyword evidence="1" id="KW-0540">Nuclease</keyword>
<keyword evidence="1" id="KW-0378">Hydrolase</keyword>
<sequence length="107" mass="12470">MVERGDIIIINFDPVKGHEQAGKRPALVISNEKFYRIFKLAVILPITNNTKDFPFHVLLDDRTNIKGVILCEHLRTVDLEERKYNKVEKLPKNLLEEVLEKVSLIFQ</sequence>
<dbReference type="SUPFAM" id="SSF50118">
    <property type="entry name" value="Cell growth inhibitor/plasmid maintenance toxic component"/>
    <property type="match status" value="1"/>
</dbReference>
<dbReference type="PIRSF" id="PIRSF033490">
    <property type="entry name" value="MazF"/>
    <property type="match status" value="1"/>
</dbReference>
<dbReference type="GO" id="GO:0004521">
    <property type="term" value="F:RNA endonuclease activity"/>
    <property type="evidence" value="ECO:0007669"/>
    <property type="project" value="TreeGrafter"/>
</dbReference>
<dbReference type="Gene3D" id="2.30.30.110">
    <property type="match status" value="1"/>
</dbReference>
<evidence type="ECO:0000256" key="1">
    <source>
        <dbReference type="PIRNR" id="PIRNR033490"/>
    </source>
</evidence>
<proteinExistence type="inferred from homology"/>
<organism evidence="2">
    <name type="scientific">Fusobacterium animalis</name>
    <dbReference type="NCBI Taxonomy" id="76859"/>
    <lineage>
        <taxon>Bacteria</taxon>
        <taxon>Fusobacteriati</taxon>
        <taxon>Fusobacteriota</taxon>
        <taxon>Fusobacteriia</taxon>
        <taxon>Fusobacteriales</taxon>
        <taxon>Fusobacteriaceae</taxon>
        <taxon>Fusobacterium</taxon>
    </lineage>
</organism>
<dbReference type="GO" id="GO:0016075">
    <property type="term" value="P:rRNA catabolic process"/>
    <property type="evidence" value="ECO:0007669"/>
    <property type="project" value="TreeGrafter"/>
</dbReference>
<dbReference type="GO" id="GO:0003677">
    <property type="term" value="F:DNA binding"/>
    <property type="evidence" value="ECO:0007669"/>
    <property type="project" value="InterPro"/>
</dbReference>
<dbReference type="InterPro" id="IPR003477">
    <property type="entry name" value="PemK-like"/>
</dbReference>
<dbReference type="Pfam" id="PF02452">
    <property type="entry name" value="PemK_toxin"/>
    <property type="match status" value="1"/>
</dbReference>
<comment type="similarity">
    <text evidence="1">Belongs to the PemK/MazF family.</text>
</comment>
<dbReference type="PATRIC" id="fig|76859.3.peg.391"/>
<dbReference type="RefSeq" id="WP_008701956.1">
    <property type="nucleotide sequence ID" value="NZ_CP012713.1"/>
</dbReference>